<comment type="subunit">
    <text evidence="2">Homotetramer.</text>
</comment>
<dbReference type="HAMAP" id="MF_00984">
    <property type="entry name" value="SSB"/>
    <property type="match status" value="1"/>
</dbReference>
<evidence type="ECO:0000256" key="2">
    <source>
        <dbReference type="HAMAP-Rule" id="MF_00984"/>
    </source>
</evidence>
<evidence type="ECO:0000256" key="1">
    <source>
        <dbReference type="ARBA" id="ARBA00023125"/>
    </source>
</evidence>
<protein>
    <recommendedName>
        <fullName evidence="2 3">Single-stranded DNA-binding protein</fullName>
        <shortName evidence="2">SSB</shortName>
    </recommendedName>
</protein>
<dbReference type="CDD" id="cd04496">
    <property type="entry name" value="SSB_OBF"/>
    <property type="match status" value="1"/>
</dbReference>
<dbReference type="PROSITE" id="PS50935">
    <property type="entry name" value="SSB"/>
    <property type="match status" value="1"/>
</dbReference>
<dbReference type="SUPFAM" id="SSF50249">
    <property type="entry name" value="Nucleic acid-binding proteins"/>
    <property type="match status" value="1"/>
</dbReference>
<dbReference type="PANTHER" id="PTHR10302">
    <property type="entry name" value="SINGLE-STRANDED DNA-BINDING PROTEIN"/>
    <property type="match status" value="1"/>
</dbReference>
<proteinExistence type="inferred from homology"/>
<gene>
    <name evidence="4" type="ORF">ICEPALBAN1_0072</name>
</gene>
<evidence type="ECO:0000256" key="3">
    <source>
        <dbReference type="PIRNR" id="PIRNR002070"/>
    </source>
</evidence>
<reference evidence="4" key="2">
    <citation type="submission" date="2009-08" db="EMBL/GenBank/DDBJ databases">
        <title>Providencia alcalifaciens ICEPalBan1.</title>
        <authorList>
            <person name="Fouts D."/>
            <person name="Durkin S."/>
            <person name="Wozniak R."/>
            <person name="Waldor M."/>
        </authorList>
    </citation>
    <scope>NUCLEOTIDE SEQUENCE</scope>
    <source>
        <strain evidence="4">Ban1</strain>
    </source>
</reference>
<dbReference type="GO" id="GO:0003697">
    <property type="term" value="F:single-stranded DNA binding"/>
    <property type="evidence" value="ECO:0007669"/>
    <property type="project" value="UniProtKB-UniRule"/>
</dbReference>
<dbReference type="InterPro" id="IPR000424">
    <property type="entry name" value="Primosome_PriB/ssb"/>
</dbReference>
<dbReference type="AlphaFoldDB" id="C9E4H9"/>
<dbReference type="InterPro" id="IPR012340">
    <property type="entry name" value="NA-bd_OB-fold"/>
</dbReference>
<dbReference type="Pfam" id="PF00436">
    <property type="entry name" value="SSB"/>
    <property type="match status" value="1"/>
</dbReference>
<dbReference type="EMBL" id="GQ463139">
    <property type="protein sequence ID" value="ACV96101.1"/>
    <property type="molecule type" value="Genomic_DNA"/>
</dbReference>
<dbReference type="Gene3D" id="2.40.50.140">
    <property type="entry name" value="Nucleic acid-binding proteins"/>
    <property type="match status" value="1"/>
</dbReference>
<name>C9E4H9_9GAMM</name>
<sequence>MKNQVTLIGYVGSEPETRAYPSGDLVTSISLATSEKWRDRQSNELKEHTEWHRVVFRDRGGFKLGLRAKDLIQKGAKLFVQGPQRTRSWEKDGIKHRLTEVDADEFLLLDSVNKASEPSAADDAGSQTNWAQTYPEPDFNRAITL</sequence>
<reference evidence="4" key="1">
    <citation type="journal article" date="2009" name="PLoS Genet.">
        <title>Comparative ICE genomics: insights into the evolution of the SXT/R391 family of ICEs.</title>
        <authorList>
            <person name="Wozniak R.A."/>
            <person name="Fouts D.E."/>
            <person name="Spagnoletti M."/>
            <person name="Colombo M.M."/>
            <person name="Ceccarelli D."/>
            <person name="Garriss G."/>
            <person name="Dery C."/>
            <person name="Burrus V."/>
            <person name="Waldor M.K."/>
        </authorList>
    </citation>
    <scope>NUCLEOTIDE SEQUENCE</scope>
    <source>
        <strain evidence="4">Ban1</strain>
    </source>
</reference>
<dbReference type="PANTHER" id="PTHR10302:SF0">
    <property type="entry name" value="SINGLE-STRANDED DNA-BINDING PROTEIN, MITOCHONDRIAL"/>
    <property type="match status" value="1"/>
</dbReference>
<comment type="caution">
    <text evidence="2">Lacks conserved residue(s) required for the propagation of feature annotation.</text>
</comment>
<keyword evidence="1 2" id="KW-0238">DNA-binding</keyword>
<accession>C9E4H9</accession>
<evidence type="ECO:0000313" key="4">
    <source>
        <dbReference type="EMBL" id="ACV96101.1"/>
    </source>
</evidence>
<dbReference type="GO" id="GO:0006260">
    <property type="term" value="P:DNA replication"/>
    <property type="evidence" value="ECO:0007669"/>
    <property type="project" value="InterPro"/>
</dbReference>
<organism evidence="4">
    <name type="scientific">Providencia alcalifaciens Ban1</name>
    <dbReference type="NCBI Taxonomy" id="663916"/>
    <lineage>
        <taxon>Bacteria</taxon>
        <taxon>Pseudomonadati</taxon>
        <taxon>Pseudomonadota</taxon>
        <taxon>Gammaproteobacteria</taxon>
        <taxon>Enterobacterales</taxon>
        <taxon>Morganellaceae</taxon>
        <taxon>Providencia</taxon>
    </lineage>
</organism>
<dbReference type="NCBIfam" id="TIGR00621">
    <property type="entry name" value="ssb"/>
    <property type="match status" value="1"/>
</dbReference>
<dbReference type="InterPro" id="IPR011344">
    <property type="entry name" value="ssDNA-bd"/>
</dbReference>
<dbReference type="GO" id="GO:0009295">
    <property type="term" value="C:nucleoid"/>
    <property type="evidence" value="ECO:0007669"/>
    <property type="project" value="TreeGrafter"/>
</dbReference>
<dbReference type="PIRSF" id="PIRSF002070">
    <property type="entry name" value="SSB"/>
    <property type="match status" value="1"/>
</dbReference>